<dbReference type="CDD" id="cd02440">
    <property type="entry name" value="AdoMet_MTases"/>
    <property type="match status" value="1"/>
</dbReference>
<dbReference type="InterPro" id="IPR010280">
    <property type="entry name" value="U5_MeTrfase_fam"/>
</dbReference>
<evidence type="ECO:0000256" key="6">
    <source>
        <dbReference type="PROSITE-ProRule" id="PRU01024"/>
    </source>
</evidence>
<dbReference type="Gene3D" id="3.40.50.150">
    <property type="entry name" value="Vaccinia Virus protein VP39"/>
    <property type="match status" value="1"/>
</dbReference>
<evidence type="ECO:0000256" key="5">
    <source>
        <dbReference type="ARBA" id="ARBA00023014"/>
    </source>
</evidence>
<feature type="active site" evidence="7">
    <location>
        <position position="393"/>
    </location>
</feature>
<dbReference type="PROSITE" id="PS51687">
    <property type="entry name" value="SAM_MT_RNA_M5U"/>
    <property type="match status" value="1"/>
</dbReference>
<keyword evidence="10" id="KW-1185">Reference proteome</keyword>
<dbReference type="Gene3D" id="2.40.50.1070">
    <property type="match status" value="1"/>
</dbReference>
<evidence type="ECO:0000259" key="8">
    <source>
        <dbReference type="Pfam" id="PF01938"/>
    </source>
</evidence>
<dbReference type="InterPro" id="IPR012340">
    <property type="entry name" value="NA-bd_OB-fold"/>
</dbReference>
<protein>
    <submittedName>
        <fullName evidence="9">23S rRNA m(5)U-1939 methyltransferase</fullName>
    </submittedName>
</protein>
<dbReference type="EMBL" id="SLXO01000005">
    <property type="protein sequence ID" value="TCP34387.1"/>
    <property type="molecule type" value="Genomic_DNA"/>
</dbReference>
<dbReference type="PANTHER" id="PTHR11061">
    <property type="entry name" value="RNA M5U METHYLTRANSFERASE"/>
    <property type="match status" value="1"/>
</dbReference>
<evidence type="ECO:0000256" key="2">
    <source>
        <dbReference type="ARBA" id="ARBA00022603"/>
    </source>
</evidence>
<dbReference type="GO" id="GO:0070041">
    <property type="term" value="F:rRNA (uridine-C5-)-methyltransferase activity"/>
    <property type="evidence" value="ECO:0007669"/>
    <property type="project" value="TreeGrafter"/>
</dbReference>
<keyword evidence="1" id="KW-0408">Iron</keyword>
<accession>A0A4R2PGP6</accession>
<dbReference type="GO" id="GO:0051539">
    <property type="term" value="F:4 iron, 4 sulfur cluster binding"/>
    <property type="evidence" value="ECO:0007669"/>
    <property type="project" value="UniProtKB-KW"/>
</dbReference>
<keyword evidence="3 6" id="KW-0808">Transferase</keyword>
<feature type="binding site" evidence="6">
    <location>
        <position position="299"/>
    </location>
    <ligand>
        <name>S-adenosyl-L-methionine</name>
        <dbReference type="ChEBI" id="CHEBI:59789"/>
    </ligand>
</feature>
<evidence type="ECO:0000313" key="10">
    <source>
        <dbReference type="Proteomes" id="UP000295399"/>
    </source>
</evidence>
<feature type="binding site" evidence="6">
    <location>
        <position position="367"/>
    </location>
    <ligand>
        <name>S-adenosyl-L-methionine</name>
        <dbReference type="ChEBI" id="CHEBI:59789"/>
    </ligand>
</feature>
<dbReference type="PROSITE" id="PS01230">
    <property type="entry name" value="TRMA_1"/>
    <property type="match status" value="1"/>
</dbReference>
<dbReference type="AlphaFoldDB" id="A0A4R2PGP6"/>
<dbReference type="OrthoDB" id="9804590at2"/>
<dbReference type="SUPFAM" id="SSF50249">
    <property type="entry name" value="Nucleic acid-binding proteins"/>
    <property type="match status" value="1"/>
</dbReference>
<evidence type="ECO:0000256" key="3">
    <source>
        <dbReference type="ARBA" id="ARBA00022679"/>
    </source>
</evidence>
<dbReference type="Proteomes" id="UP000295399">
    <property type="component" value="Unassembled WGS sequence"/>
</dbReference>
<evidence type="ECO:0000256" key="7">
    <source>
        <dbReference type="PROSITE-ProRule" id="PRU10015"/>
    </source>
</evidence>
<dbReference type="InParanoid" id="A0A4R2PGP6"/>
<dbReference type="InterPro" id="IPR002792">
    <property type="entry name" value="TRAM_dom"/>
</dbReference>
<feature type="binding site" evidence="6">
    <location>
        <position position="319"/>
    </location>
    <ligand>
        <name>S-adenosyl-L-methionine</name>
        <dbReference type="ChEBI" id="CHEBI:59789"/>
    </ligand>
</feature>
<comment type="similarity">
    <text evidence="6">Belongs to the class I-like SAM-binding methyltransferase superfamily. RNA M5U methyltransferase family.</text>
</comment>
<keyword evidence="5" id="KW-0411">Iron-sulfur</keyword>
<sequence length="435" mass="45861">MTHKAAPSDTIAAPDATVTVERLGAQGDGVARTDTGPVFLPFTAPGDRVRVTWAPDRKGRQTASTAHIETAGDGRADPVCDHYGRCGGCRLQHVTDAVYADFVRDKIHAALSQHGLGDTPLAPPRISPPGSRRRLVLAARVRNRAVQLGFHEARSHRIVAVEACPVARPALVALLPTIRAFLADALDDGRDQQATLTLTETDTGVDLTVTAAVDPGLAAREAAAALAEDHDLAAINWTTDAAPETLVRRRAPTMDFGTGAAEIPLPPAAFIQATAEGEAALRAVIADACAGAHRVADLFCGLGTFAVPLARSAGVRAVEGSRALLDALDTGARRSRLRHPIQTEHRDLFRRPLLAAELAPMDAVVIDPPRAGAKAQAEALAASTVPVIAAVSCNPATFARDARVLVNGGYRLERLQPVGQFLWSAHVELAAVFRR</sequence>
<dbReference type="PANTHER" id="PTHR11061:SF49">
    <property type="entry name" value="23S RRNA (URACIL(1939)-C(5))-METHYLTRANSFERASE RLMD"/>
    <property type="match status" value="1"/>
</dbReference>
<dbReference type="Gene3D" id="2.40.50.140">
    <property type="entry name" value="Nucleic acid-binding proteins"/>
    <property type="match status" value="1"/>
</dbReference>
<evidence type="ECO:0000256" key="4">
    <source>
        <dbReference type="ARBA" id="ARBA00022691"/>
    </source>
</evidence>
<organism evidence="9 10">
    <name type="scientific">Rhodothalassium salexigens DSM 2132</name>
    <dbReference type="NCBI Taxonomy" id="1188247"/>
    <lineage>
        <taxon>Bacteria</taxon>
        <taxon>Pseudomonadati</taxon>
        <taxon>Pseudomonadota</taxon>
        <taxon>Alphaproteobacteria</taxon>
        <taxon>Rhodothalassiales</taxon>
        <taxon>Rhodothalassiaceae</taxon>
        <taxon>Rhodothalassium</taxon>
    </lineage>
</organism>
<feature type="binding site" evidence="6">
    <location>
        <position position="272"/>
    </location>
    <ligand>
        <name>S-adenosyl-L-methionine</name>
        <dbReference type="ChEBI" id="CHEBI:59789"/>
    </ligand>
</feature>
<dbReference type="InterPro" id="IPR030390">
    <property type="entry name" value="MeTrfase_TrmA_AS"/>
</dbReference>
<dbReference type="InterPro" id="IPR029063">
    <property type="entry name" value="SAM-dependent_MTases_sf"/>
</dbReference>
<evidence type="ECO:0000313" key="9">
    <source>
        <dbReference type="EMBL" id="TCP34387.1"/>
    </source>
</evidence>
<dbReference type="RefSeq" id="WP_132708329.1">
    <property type="nucleotide sequence ID" value="NZ_JACIGF010000005.1"/>
</dbReference>
<feature type="active site" description="Nucleophile" evidence="6">
    <location>
        <position position="393"/>
    </location>
</feature>
<reference evidence="9 10" key="1">
    <citation type="submission" date="2019-03" db="EMBL/GenBank/DDBJ databases">
        <title>Genomic Encyclopedia of Type Strains, Phase IV (KMG-IV): sequencing the most valuable type-strain genomes for metagenomic binning, comparative biology and taxonomic classification.</title>
        <authorList>
            <person name="Goeker M."/>
        </authorList>
    </citation>
    <scope>NUCLEOTIDE SEQUENCE [LARGE SCALE GENOMIC DNA]</scope>
    <source>
        <strain evidence="9 10">DSM 2132</strain>
    </source>
</reference>
<keyword evidence="1" id="KW-0004">4Fe-4S</keyword>
<dbReference type="GO" id="GO:0070475">
    <property type="term" value="P:rRNA base methylation"/>
    <property type="evidence" value="ECO:0007669"/>
    <property type="project" value="TreeGrafter"/>
</dbReference>
<dbReference type="Pfam" id="PF05958">
    <property type="entry name" value="tRNA_U5-meth_tr"/>
    <property type="match status" value="1"/>
</dbReference>
<dbReference type="SUPFAM" id="SSF53335">
    <property type="entry name" value="S-adenosyl-L-methionine-dependent methyltransferases"/>
    <property type="match status" value="1"/>
</dbReference>
<keyword evidence="1" id="KW-0479">Metal-binding</keyword>
<name>A0A4R2PGP6_RHOSA</name>
<comment type="caution">
    <text evidence="9">The sequence shown here is derived from an EMBL/GenBank/DDBJ whole genome shotgun (WGS) entry which is preliminary data.</text>
</comment>
<feature type="domain" description="TRAM" evidence="8">
    <location>
        <begin position="17"/>
        <end position="51"/>
    </location>
</feature>
<dbReference type="Pfam" id="PF01938">
    <property type="entry name" value="TRAM"/>
    <property type="match status" value="1"/>
</dbReference>
<gene>
    <name evidence="9" type="ORF">EV659_10512</name>
</gene>
<keyword evidence="2 6" id="KW-0489">Methyltransferase</keyword>
<evidence type="ECO:0000256" key="1">
    <source>
        <dbReference type="ARBA" id="ARBA00022485"/>
    </source>
</evidence>
<dbReference type="FunCoup" id="A0A4R2PGP6">
    <property type="interactions" value="445"/>
</dbReference>
<proteinExistence type="inferred from homology"/>
<keyword evidence="4 6" id="KW-0949">S-adenosyl-L-methionine</keyword>